<feature type="transmembrane region" description="Helical" evidence="7">
    <location>
        <begin position="179"/>
        <end position="203"/>
    </location>
</feature>
<organism evidence="9 10">
    <name type="scientific">Solirubrobacter ginsenosidimutans</name>
    <dbReference type="NCBI Taxonomy" id="490573"/>
    <lineage>
        <taxon>Bacteria</taxon>
        <taxon>Bacillati</taxon>
        <taxon>Actinomycetota</taxon>
        <taxon>Thermoleophilia</taxon>
        <taxon>Solirubrobacterales</taxon>
        <taxon>Solirubrobacteraceae</taxon>
        <taxon>Solirubrobacter</taxon>
    </lineage>
</organism>
<protein>
    <submittedName>
        <fullName evidence="9">MMPL family transporter</fullName>
    </submittedName>
</protein>
<dbReference type="InterPro" id="IPR000731">
    <property type="entry name" value="SSD"/>
</dbReference>
<keyword evidence="10" id="KW-1185">Reference proteome</keyword>
<reference evidence="9" key="1">
    <citation type="submission" date="2022-10" db="EMBL/GenBank/DDBJ databases">
        <title>The WGS of Solirubrobacter ginsenosidimutans DSM 21036.</title>
        <authorList>
            <person name="Jiang Z."/>
        </authorList>
    </citation>
    <scope>NUCLEOTIDE SEQUENCE</scope>
    <source>
        <strain evidence="9">DSM 21036</strain>
    </source>
</reference>
<feature type="transmembrane region" description="Helical" evidence="7">
    <location>
        <begin position="544"/>
        <end position="565"/>
    </location>
</feature>
<dbReference type="PANTHER" id="PTHR33406">
    <property type="entry name" value="MEMBRANE PROTEIN MJ1562-RELATED"/>
    <property type="match status" value="1"/>
</dbReference>
<dbReference type="PANTHER" id="PTHR33406:SF6">
    <property type="entry name" value="MEMBRANE PROTEIN YDGH-RELATED"/>
    <property type="match status" value="1"/>
</dbReference>
<dbReference type="EMBL" id="JAPDOD010000097">
    <property type="protein sequence ID" value="MDA0167280.1"/>
    <property type="molecule type" value="Genomic_DNA"/>
</dbReference>
<feature type="domain" description="SSD" evidence="8">
    <location>
        <begin position="547"/>
        <end position="675"/>
    </location>
</feature>
<dbReference type="InterPro" id="IPR050545">
    <property type="entry name" value="Mycobact_MmpL"/>
</dbReference>
<feature type="transmembrane region" description="Helical" evidence="7">
    <location>
        <begin position="13"/>
        <end position="31"/>
    </location>
</feature>
<accession>A0A9X3S544</accession>
<evidence type="ECO:0000256" key="6">
    <source>
        <dbReference type="ARBA" id="ARBA00023136"/>
    </source>
</evidence>
<feature type="transmembrane region" description="Helical" evidence="7">
    <location>
        <begin position="277"/>
        <end position="298"/>
    </location>
</feature>
<feature type="transmembrane region" description="Helical" evidence="7">
    <location>
        <begin position="236"/>
        <end position="256"/>
    </location>
</feature>
<name>A0A9X3S544_9ACTN</name>
<comment type="caution">
    <text evidence="9">The sequence shown here is derived from an EMBL/GenBank/DDBJ whole genome shotgun (WGS) entry which is preliminary data.</text>
</comment>
<comment type="similarity">
    <text evidence="2">Belongs to the resistance-nodulation-cell division (RND) (TC 2.A.6) family. MmpL subfamily.</text>
</comment>
<evidence type="ECO:0000256" key="1">
    <source>
        <dbReference type="ARBA" id="ARBA00004651"/>
    </source>
</evidence>
<keyword evidence="5 7" id="KW-1133">Transmembrane helix</keyword>
<keyword evidence="6 7" id="KW-0472">Membrane</keyword>
<dbReference type="SUPFAM" id="SSF82866">
    <property type="entry name" value="Multidrug efflux transporter AcrB transmembrane domain"/>
    <property type="match status" value="2"/>
</dbReference>
<feature type="transmembrane region" description="Helical" evidence="7">
    <location>
        <begin position="310"/>
        <end position="332"/>
    </location>
</feature>
<sequence>MTSRLLTLPAGHTAKWIVLVVVVLIYGGLASQAGKLEGAQKNESSSWLPTDAESVKALDAVKRFPGGELAPAVIAYERRGGLTAADKARIDGTVAKLNADRKPLVLEAQPPVYSPNGAAALIVQPVQPGDGSGDTFQTAVQSIRDRIGEPDAGLDVKLTGAAGFSLDAIKVFSGINGTLLYAAAGIVLVLLIIIYRSPIFWAIPFFSVLLAEGASRGAGYLLAEAGVTINGQTGGILPVLVFGAGTDYALLLVSRYREELRRHEDKHEATAIALRSAGPAILASGLTVIAALLTLSIAEVNSTAGLGPVGAMGVALAMISMLTVLPALLAICGRRAFWSPGLDTIPHPGQTGTDETHGFWRRVGDRVARHPRPVWVLGGIVLLVLAANVLNLDTSQTTGNQFRGSVDSVEGQQVLSRNFPAGASAPADVIVGDAGKAQAVADALKGEKALISDVRVAGRGDAGVQLSVTFKDDPYASTTMDTIPHLRAVARRAGGASTLVGGPTAQEYDLRVSATRDNQLIIPLTLLVVFAILIVLLRSLVAPLLLIVSVIVSFAAALGTGIFVSEHIFGFTGVGPTLPLLAFVFLVALGIDYNIFLMARVREEAIKHGTREGTLRGLAVTGAVITGAGIVLAGTFGALAVLPLVVLTQIGFIVAFGVLLDTFVVRSVIVPAAVIDTGRRVWWPSTLSREDG</sequence>
<feature type="transmembrane region" description="Helical" evidence="7">
    <location>
        <begin position="618"/>
        <end position="646"/>
    </location>
</feature>
<evidence type="ECO:0000256" key="7">
    <source>
        <dbReference type="SAM" id="Phobius"/>
    </source>
</evidence>
<dbReference type="Pfam" id="PF03176">
    <property type="entry name" value="MMPL"/>
    <property type="match status" value="2"/>
</dbReference>
<keyword evidence="4 7" id="KW-0812">Transmembrane</keyword>
<comment type="subcellular location">
    <subcellularLocation>
        <location evidence="1">Cell membrane</location>
        <topology evidence="1">Multi-pass membrane protein</topology>
    </subcellularLocation>
</comment>
<dbReference type="GO" id="GO:0005886">
    <property type="term" value="C:plasma membrane"/>
    <property type="evidence" value="ECO:0007669"/>
    <property type="project" value="UniProtKB-SubCell"/>
</dbReference>
<feature type="transmembrane region" description="Helical" evidence="7">
    <location>
        <begin position="577"/>
        <end position="597"/>
    </location>
</feature>
<feature type="domain" description="SSD" evidence="8">
    <location>
        <begin position="226"/>
        <end position="331"/>
    </location>
</feature>
<feature type="transmembrane region" description="Helical" evidence="7">
    <location>
        <begin position="520"/>
        <end position="537"/>
    </location>
</feature>
<evidence type="ECO:0000313" key="10">
    <source>
        <dbReference type="Proteomes" id="UP001149140"/>
    </source>
</evidence>
<dbReference type="RefSeq" id="WP_270046529.1">
    <property type="nucleotide sequence ID" value="NZ_JAPDOD010000097.1"/>
</dbReference>
<dbReference type="PROSITE" id="PS50156">
    <property type="entry name" value="SSD"/>
    <property type="match status" value="2"/>
</dbReference>
<dbReference type="Gene3D" id="1.20.1640.10">
    <property type="entry name" value="Multidrug efflux transporter AcrB transmembrane domain"/>
    <property type="match status" value="2"/>
</dbReference>
<evidence type="ECO:0000256" key="4">
    <source>
        <dbReference type="ARBA" id="ARBA00022692"/>
    </source>
</evidence>
<evidence type="ECO:0000313" key="9">
    <source>
        <dbReference type="EMBL" id="MDA0167280.1"/>
    </source>
</evidence>
<dbReference type="Proteomes" id="UP001149140">
    <property type="component" value="Unassembled WGS sequence"/>
</dbReference>
<evidence type="ECO:0000259" key="8">
    <source>
        <dbReference type="PROSITE" id="PS50156"/>
    </source>
</evidence>
<dbReference type="InterPro" id="IPR004869">
    <property type="entry name" value="MMPL_dom"/>
</dbReference>
<evidence type="ECO:0000256" key="2">
    <source>
        <dbReference type="ARBA" id="ARBA00010157"/>
    </source>
</evidence>
<proteinExistence type="inferred from homology"/>
<evidence type="ECO:0000256" key="3">
    <source>
        <dbReference type="ARBA" id="ARBA00022475"/>
    </source>
</evidence>
<dbReference type="AlphaFoldDB" id="A0A9X3S544"/>
<gene>
    <name evidence="9" type="ORF">OM076_43875</name>
</gene>
<evidence type="ECO:0000256" key="5">
    <source>
        <dbReference type="ARBA" id="ARBA00022989"/>
    </source>
</evidence>
<keyword evidence="3" id="KW-1003">Cell membrane</keyword>
<feature type="transmembrane region" description="Helical" evidence="7">
    <location>
        <begin position="374"/>
        <end position="392"/>
    </location>
</feature>
<feature type="transmembrane region" description="Helical" evidence="7">
    <location>
        <begin position="652"/>
        <end position="675"/>
    </location>
</feature>